<gene>
    <name evidence="1" type="ORF">MS3_09324</name>
</gene>
<proteinExistence type="predicted"/>
<organism evidence="1">
    <name type="scientific">Schistosoma haematobium</name>
    <name type="common">Blood fluke</name>
    <dbReference type="NCBI Taxonomy" id="6185"/>
    <lineage>
        <taxon>Eukaryota</taxon>
        <taxon>Metazoa</taxon>
        <taxon>Spiralia</taxon>
        <taxon>Lophotrochozoa</taxon>
        <taxon>Platyhelminthes</taxon>
        <taxon>Trematoda</taxon>
        <taxon>Digenea</taxon>
        <taxon>Strigeidida</taxon>
        <taxon>Schistosomatoidea</taxon>
        <taxon>Schistosomatidae</taxon>
        <taxon>Schistosoma</taxon>
    </lineage>
</organism>
<feature type="non-terminal residue" evidence="1">
    <location>
        <position position="1"/>
    </location>
</feature>
<name>A0A095B165_SCHHA</name>
<protein>
    <submittedName>
        <fullName evidence="1">Uncharacterized protein</fullName>
    </submittedName>
</protein>
<dbReference type="AlphaFoldDB" id="A0A095B165"/>
<accession>A0A095B165</accession>
<evidence type="ECO:0000313" key="1">
    <source>
        <dbReference type="EMBL" id="KGB40836.1"/>
    </source>
</evidence>
<sequence length="66" mass="7701">ALLFVGGVRWLNSYHLKAIQVFIDKQYFVPSKCISKIILLVFTHLLMDYRLLTGREECMNIEGIKN</sequence>
<dbReference type="EMBL" id="KL251607">
    <property type="protein sequence ID" value="KGB40836.1"/>
    <property type="molecule type" value="Genomic_DNA"/>
</dbReference>
<reference evidence="1" key="1">
    <citation type="journal article" date="2012" name="Nat. Genet.">
        <title>Whole-genome sequence of Schistosoma haematobium.</title>
        <authorList>
            <person name="Young N.D."/>
            <person name="Jex A.R."/>
            <person name="Li B."/>
            <person name="Liu S."/>
            <person name="Yang L."/>
            <person name="Xiong Z."/>
            <person name="Li Y."/>
            <person name="Cantacessi C."/>
            <person name="Hall R.S."/>
            <person name="Xu X."/>
            <person name="Chen F."/>
            <person name="Wu X."/>
            <person name="Zerlotini A."/>
            <person name="Oliveira G."/>
            <person name="Hofmann A."/>
            <person name="Zhang G."/>
            <person name="Fang X."/>
            <person name="Kang Y."/>
            <person name="Campbell B.E."/>
            <person name="Loukas A."/>
            <person name="Ranganathan S."/>
            <person name="Rollinson D."/>
            <person name="Rinaldi G."/>
            <person name="Brindley P.J."/>
            <person name="Yang H."/>
            <person name="Wang J."/>
            <person name="Wang J."/>
            <person name="Gasser R.B."/>
        </authorList>
    </citation>
    <scope>NUCLEOTIDE SEQUENCE [LARGE SCALE GENOMIC DNA]</scope>
</reference>